<name>A0ABM7PRU4_SINCY</name>
<evidence type="ECO:0000256" key="1">
    <source>
        <dbReference type="SAM" id="MobiDB-lite"/>
    </source>
</evidence>
<protein>
    <submittedName>
        <fullName evidence="2">Uncharacterized protein</fullName>
    </submittedName>
</protein>
<sequence length="96" mass="10130">MDTNDQSQRPLPHEEGYGSPTAEEEMPPTEQKAQPAEESSQPADSAGQPAAEGSSNTSEEAPSTDAEIEEDNTEEASGRESFSSESDEEGSGLPDE</sequence>
<dbReference type="Proteomes" id="UP001319861">
    <property type="component" value="Chromosome"/>
</dbReference>
<gene>
    <name evidence="2" type="ORF">SCMU_07480</name>
</gene>
<proteinExistence type="predicted"/>
<accession>A0ABM7PRU4</accession>
<keyword evidence="3" id="KW-1185">Reference proteome</keyword>
<evidence type="ECO:0000313" key="3">
    <source>
        <dbReference type="Proteomes" id="UP001319861"/>
    </source>
</evidence>
<dbReference type="EMBL" id="AP024525">
    <property type="protein sequence ID" value="BCT74906.1"/>
    <property type="molecule type" value="Genomic_DNA"/>
</dbReference>
<reference evidence="2 3" key="1">
    <citation type="journal article" date="2021" name="J. Biosci. Bioeng.">
        <title>Identification and characterization of a chc gene cluster responsible for the aromatization pathway of cyclohexanecarboxylate degradation in Sinomonas cyclohexanicum ATCC 51369.</title>
        <authorList>
            <person name="Yamamoto T."/>
            <person name="Hasegawa Y."/>
            <person name="Lau P.C.K."/>
            <person name="Iwaki H."/>
        </authorList>
    </citation>
    <scope>NUCLEOTIDE SEQUENCE [LARGE SCALE GENOMIC DNA]</scope>
    <source>
        <strain evidence="2 3">ATCC 51369</strain>
    </source>
</reference>
<evidence type="ECO:0000313" key="2">
    <source>
        <dbReference type="EMBL" id="BCT74906.1"/>
    </source>
</evidence>
<dbReference type="RefSeq" id="WP_229231676.1">
    <property type="nucleotide sequence ID" value="NZ_AP024525.1"/>
</dbReference>
<feature type="compositionally biased region" description="Acidic residues" evidence="1">
    <location>
        <begin position="85"/>
        <end position="96"/>
    </location>
</feature>
<organism evidence="2 3">
    <name type="scientific">Sinomonas cyclohexanicum</name>
    <name type="common">Corynebacterium cyclohexanicum</name>
    <dbReference type="NCBI Taxonomy" id="322009"/>
    <lineage>
        <taxon>Bacteria</taxon>
        <taxon>Bacillati</taxon>
        <taxon>Actinomycetota</taxon>
        <taxon>Actinomycetes</taxon>
        <taxon>Micrococcales</taxon>
        <taxon>Micrococcaceae</taxon>
        <taxon>Sinomonas</taxon>
    </lineage>
</organism>
<feature type="region of interest" description="Disordered" evidence="1">
    <location>
        <begin position="1"/>
        <end position="96"/>
    </location>
</feature>